<dbReference type="RefSeq" id="WP_380112437.1">
    <property type="nucleotide sequence ID" value="NZ_JBHSIU010000001.1"/>
</dbReference>
<keyword evidence="2" id="KW-1185">Reference proteome</keyword>
<proteinExistence type="predicted"/>
<gene>
    <name evidence="1" type="ORF">ACFPIJ_00170</name>
</gene>
<dbReference type="EMBL" id="JBHSIU010000001">
    <property type="protein sequence ID" value="MFC4996242.1"/>
    <property type="molecule type" value="Genomic_DNA"/>
</dbReference>
<comment type="caution">
    <text evidence="1">The sequence shown here is derived from an EMBL/GenBank/DDBJ whole genome shotgun (WGS) entry which is preliminary data.</text>
</comment>
<reference evidence="2" key="1">
    <citation type="journal article" date="2019" name="Int. J. Syst. Evol. Microbiol.">
        <title>The Global Catalogue of Microorganisms (GCM) 10K type strain sequencing project: providing services to taxonomists for standard genome sequencing and annotation.</title>
        <authorList>
            <consortium name="The Broad Institute Genomics Platform"/>
            <consortium name="The Broad Institute Genome Sequencing Center for Infectious Disease"/>
            <person name="Wu L."/>
            <person name="Ma J."/>
        </authorList>
    </citation>
    <scope>NUCLEOTIDE SEQUENCE [LARGE SCALE GENOMIC DNA]</scope>
    <source>
        <strain evidence="2">CGMCC 4.7152</strain>
    </source>
</reference>
<evidence type="ECO:0000313" key="2">
    <source>
        <dbReference type="Proteomes" id="UP001595912"/>
    </source>
</evidence>
<evidence type="ECO:0000313" key="1">
    <source>
        <dbReference type="EMBL" id="MFC4996242.1"/>
    </source>
</evidence>
<name>A0ABV9VJT8_9ACTN</name>
<protein>
    <submittedName>
        <fullName evidence="1">Uncharacterized protein</fullName>
    </submittedName>
</protein>
<organism evidence="1 2">
    <name type="scientific">Dactylosporangium cerinum</name>
    <dbReference type="NCBI Taxonomy" id="1434730"/>
    <lineage>
        <taxon>Bacteria</taxon>
        <taxon>Bacillati</taxon>
        <taxon>Actinomycetota</taxon>
        <taxon>Actinomycetes</taxon>
        <taxon>Micromonosporales</taxon>
        <taxon>Micromonosporaceae</taxon>
        <taxon>Dactylosporangium</taxon>
    </lineage>
</organism>
<sequence length="133" mass="14779">MDEAIIDQTTLIIRRNRGRDVDRNPGGDGDRLVALVLPVLDALRRGGLSYAMDHHRPARFDDAAEAGRHLDSPQLRALLEEAARIVAVHRGRRLTAEADAFDARYTVKAIDRALRDAVDARLRADPASFCLSR</sequence>
<accession>A0ABV9VJT8</accession>
<dbReference type="Proteomes" id="UP001595912">
    <property type="component" value="Unassembled WGS sequence"/>
</dbReference>